<dbReference type="InterPro" id="IPR036236">
    <property type="entry name" value="Znf_C2H2_sf"/>
</dbReference>
<comment type="subcellular location">
    <subcellularLocation>
        <location evidence="1">Nucleus</location>
    </subcellularLocation>
</comment>
<dbReference type="GO" id="GO:0005634">
    <property type="term" value="C:nucleus"/>
    <property type="evidence" value="ECO:0007669"/>
    <property type="project" value="UniProtKB-SubCell"/>
</dbReference>
<dbReference type="Pfam" id="PF13894">
    <property type="entry name" value="zf-C2H2_4"/>
    <property type="match status" value="1"/>
</dbReference>
<dbReference type="Gene3D" id="3.30.160.60">
    <property type="entry name" value="Classic Zinc Finger"/>
    <property type="match status" value="2"/>
</dbReference>
<dbReference type="SUPFAM" id="SSF57667">
    <property type="entry name" value="beta-beta-alpha zinc fingers"/>
    <property type="match status" value="2"/>
</dbReference>
<dbReference type="PROSITE" id="PS00028">
    <property type="entry name" value="ZINC_FINGER_C2H2_1"/>
    <property type="match status" value="1"/>
</dbReference>
<feature type="domain" description="C2H2-type" evidence="8">
    <location>
        <begin position="37"/>
        <end position="64"/>
    </location>
</feature>
<evidence type="ECO:0000256" key="2">
    <source>
        <dbReference type="ARBA" id="ARBA00022723"/>
    </source>
</evidence>
<sequence length="95" mass="10973">AIGELIPLTDDQSKSRLLNSPFSRDQMESTPLEQKLFQCLKCDKRLSTYYILKCHMTICTGEKACSHCKSSFRSRYGLNRHMLNVHNKKPYACLT</sequence>
<proteinExistence type="predicted"/>
<name>A0AAN5C9U3_9BILA</name>
<accession>A0AAN5C9U3</accession>
<keyword evidence="3" id="KW-0677">Repeat</keyword>
<dbReference type="AlphaFoldDB" id="A0AAN5C9U3"/>
<feature type="non-terminal residue" evidence="9">
    <location>
        <position position="95"/>
    </location>
</feature>
<evidence type="ECO:0000256" key="1">
    <source>
        <dbReference type="ARBA" id="ARBA00004123"/>
    </source>
</evidence>
<evidence type="ECO:0000256" key="6">
    <source>
        <dbReference type="ARBA" id="ARBA00023242"/>
    </source>
</evidence>
<evidence type="ECO:0000256" key="3">
    <source>
        <dbReference type="ARBA" id="ARBA00022737"/>
    </source>
</evidence>
<organism evidence="9 10">
    <name type="scientific">Pristionchus mayeri</name>
    <dbReference type="NCBI Taxonomy" id="1317129"/>
    <lineage>
        <taxon>Eukaryota</taxon>
        <taxon>Metazoa</taxon>
        <taxon>Ecdysozoa</taxon>
        <taxon>Nematoda</taxon>
        <taxon>Chromadorea</taxon>
        <taxon>Rhabditida</taxon>
        <taxon>Rhabditina</taxon>
        <taxon>Diplogasteromorpha</taxon>
        <taxon>Diplogasteroidea</taxon>
        <taxon>Neodiplogasteridae</taxon>
        <taxon>Pristionchus</taxon>
    </lineage>
</organism>
<dbReference type="PANTHER" id="PTHR24394:SF44">
    <property type="entry name" value="ZINC FINGER PROTEIN 271-LIKE"/>
    <property type="match status" value="1"/>
</dbReference>
<keyword evidence="6" id="KW-0539">Nucleus</keyword>
<evidence type="ECO:0000256" key="4">
    <source>
        <dbReference type="ARBA" id="ARBA00022771"/>
    </source>
</evidence>
<gene>
    <name evidence="9" type="ORF">PMAYCL1PPCAC_05357</name>
</gene>
<reference evidence="10" key="1">
    <citation type="submission" date="2022-10" db="EMBL/GenBank/DDBJ databases">
        <title>Genome assembly of Pristionchus species.</title>
        <authorList>
            <person name="Yoshida K."/>
            <person name="Sommer R.J."/>
        </authorList>
    </citation>
    <scope>NUCLEOTIDE SEQUENCE [LARGE SCALE GENOMIC DNA]</scope>
    <source>
        <strain evidence="10">RS5460</strain>
    </source>
</reference>
<keyword evidence="5" id="KW-0862">Zinc</keyword>
<evidence type="ECO:0000256" key="5">
    <source>
        <dbReference type="ARBA" id="ARBA00022833"/>
    </source>
</evidence>
<dbReference type="GO" id="GO:0008270">
    <property type="term" value="F:zinc ion binding"/>
    <property type="evidence" value="ECO:0007669"/>
    <property type="project" value="UniProtKB-KW"/>
</dbReference>
<keyword evidence="10" id="KW-1185">Reference proteome</keyword>
<dbReference type="SMART" id="SM00355">
    <property type="entry name" value="ZnF_C2H2"/>
    <property type="match status" value="2"/>
</dbReference>
<dbReference type="Proteomes" id="UP001328107">
    <property type="component" value="Unassembled WGS sequence"/>
</dbReference>
<dbReference type="GO" id="GO:0000981">
    <property type="term" value="F:DNA-binding transcription factor activity, RNA polymerase II-specific"/>
    <property type="evidence" value="ECO:0007669"/>
    <property type="project" value="TreeGrafter"/>
</dbReference>
<evidence type="ECO:0000256" key="7">
    <source>
        <dbReference type="PROSITE-ProRule" id="PRU00042"/>
    </source>
</evidence>
<feature type="non-terminal residue" evidence="9">
    <location>
        <position position="1"/>
    </location>
</feature>
<keyword evidence="4 7" id="KW-0863">Zinc-finger</keyword>
<dbReference type="EMBL" id="BTRK01000002">
    <property type="protein sequence ID" value="GMR35162.1"/>
    <property type="molecule type" value="Genomic_DNA"/>
</dbReference>
<dbReference type="PANTHER" id="PTHR24394">
    <property type="entry name" value="ZINC FINGER PROTEIN"/>
    <property type="match status" value="1"/>
</dbReference>
<comment type="caution">
    <text evidence="9">The sequence shown here is derived from an EMBL/GenBank/DDBJ whole genome shotgun (WGS) entry which is preliminary data.</text>
</comment>
<keyword evidence="2" id="KW-0479">Metal-binding</keyword>
<feature type="domain" description="C2H2-type" evidence="8">
    <location>
        <begin position="63"/>
        <end position="91"/>
    </location>
</feature>
<evidence type="ECO:0000259" key="8">
    <source>
        <dbReference type="PROSITE" id="PS50157"/>
    </source>
</evidence>
<evidence type="ECO:0000313" key="9">
    <source>
        <dbReference type="EMBL" id="GMR35162.1"/>
    </source>
</evidence>
<evidence type="ECO:0000313" key="10">
    <source>
        <dbReference type="Proteomes" id="UP001328107"/>
    </source>
</evidence>
<dbReference type="PROSITE" id="PS50157">
    <property type="entry name" value="ZINC_FINGER_C2H2_2"/>
    <property type="match status" value="2"/>
</dbReference>
<dbReference type="InterPro" id="IPR013087">
    <property type="entry name" value="Znf_C2H2_type"/>
</dbReference>
<protein>
    <recommendedName>
        <fullName evidence="8">C2H2-type domain-containing protein</fullName>
    </recommendedName>
</protein>